<feature type="signal peptide" evidence="1">
    <location>
        <begin position="1"/>
        <end position="27"/>
    </location>
</feature>
<name>A0A6L7FZF9_9RHOB</name>
<keyword evidence="3" id="KW-1185">Reference proteome</keyword>
<organism evidence="2 3">
    <name type="scientific">Pseudooceanicola albus</name>
    <dbReference type="NCBI Taxonomy" id="2692189"/>
    <lineage>
        <taxon>Bacteria</taxon>
        <taxon>Pseudomonadati</taxon>
        <taxon>Pseudomonadota</taxon>
        <taxon>Alphaproteobacteria</taxon>
        <taxon>Rhodobacterales</taxon>
        <taxon>Paracoccaceae</taxon>
        <taxon>Pseudooceanicola</taxon>
    </lineage>
</organism>
<dbReference type="Proteomes" id="UP000477911">
    <property type="component" value="Unassembled WGS sequence"/>
</dbReference>
<evidence type="ECO:0000313" key="2">
    <source>
        <dbReference type="EMBL" id="MXN16700.1"/>
    </source>
</evidence>
<proteinExistence type="predicted"/>
<reference evidence="2 3" key="1">
    <citation type="submission" date="2019-12" db="EMBL/GenBank/DDBJ databases">
        <authorList>
            <person name="Li M."/>
        </authorList>
    </citation>
    <scope>NUCLEOTIDE SEQUENCE [LARGE SCALE GENOMIC DNA]</scope>
    <source>
        <strain evidence="2 3">GBMRC 2024</strain>
    </source>
</reference>
<comment type="caution">
    <text evidence="2">The sequence shown here is derived from an EMBL/GenBank/DDBJ whole genome shotgun (WGS) entry which is preliminary data.</text>
</comment>
<keyword evidence="1" id="KW-0732">Signal</keyword>
<evidence type="ECO:0000256" key="1">
    <source>
        <dbReference type="SAM" id="SignalP"/>
    </source>
</evidence>
<dbReference type="AlphaFoldDB" id="A0A6L7FZF9"/>
<protein>
    <submittedName>
        <fullName evidence="2">Uncharacterized protein</fullName>
    </submittedName>
</protein>
<evidence type="ECO:0000313" key="3">
    <source>
        <dbReference type="Proteomes" id="UP000477911"/>
    </source>
</evidence>
<dbReference type="EMBL" id="WUMU01000001">
    <property type="protein sequence ID" value="MXN16700.1"/>
    <property type="molecule type" value="Genomic_DNA"/>
</dbReference>
<gene>
    <name evidence="2" type="ORF">GR170_02545</name>
</gene>
<feature type="chain" id="PRO_5026725750" evidence="1">
    <location>
        <begin position="28"/>
        <end position="222"/>
    </location>
</feature>
<dbReference type="RefSeq" id="WP_160891215.1">
    <property type="nucleotide sequence ID" value="NZ_WUMU01000001.1"/>
</dbReference>
<sequence length="222" mass="22844">MARLPDIWKTALSGAVFAVGLPLAGQAADCPLDAEAVAEPGAMVRFDLSAPCRAGQDVTLLHEGLSFTETIPPDGLLRIDLPALADPALIVAAFADGASAVATSPVTGLEDVARAAIDWSGPAEVALISADDSGAVGHFGTHRGDDSRHLRVASFKAGSDVPVLPEVVLTPDTCDRALTIHGALKMPGAATVFHTLTLTLPPCSETTEGRLLLPQLFPELGD</sequence>
<accession>A0A6L7FZF9</accession>